<feature type="compositionally biased region" description="Basic and acidic residues" evidence="1">
    <location>
        <begin position="620"/>
        <end position="631"/>
    </location>
</feature>
<dbReference type="InterPro" id="IPR011990">
    <property type="entry name" value="TPR-like_helical_dom_sf"/>
</dbReference>
<feature type="compositionally biased region" description="Polar residues" evidence="1">
    <location>
        <begin position="377"/>
        <end position="394"/>
    </location>
</feature>
<dbReference type="SUPFAM" id="SSF46565">
    <property type="entry name" value="Chaperone J-domain"/>
    <property type="match status" value="1"/>
</dbReference>
<reference evidence="4" key="1">
    <citation type="submission" date="2014-02" db="EMBL/GenBank/DDBJ databases">
        <authorList>
            <person name="Genoscope - CEA"/>
        </authorList>
    </citation>
    <scope>NUCLEOTIDE SEQUENCE</scope>
    <source>
        <strain evidence="4">LS3</strain>
    </source>
</reference>
<feature type="compositionally biased region" description="Polar residues" evidence="1">
    <location>
        <begin position="100"/>
        <end position="117"/>
    </location>
</feature>
<dbReference type="InterPro" id="IPR015940">
    <property type="entry name" value="UBA"/>
</dbReference>
<dbReference type="Pfam" id="PF22562">
    <property type="entry name" value="UBA_7"/>
    <property type="match status" value="1"/>
</dbReference>
<dbReference type="GO" id="GO:0005737">
    <property type="term" value="C:cytoplasm"/>
    <property type="evidence" value="ECO:0007669"/>
    <property type="project" value="TreeGrafter"/>
</dbReference>
<feature type="domain" description="UBA" evidence="2">
    <location>
        <begin position="187"/>
        <end position="231"/>
    </location>
</feature>
<dbReference type="PROSITE" id="PS50076">
    <property type="entry name" value="DNAJ_2"/>
    <property type="match status" value="1"/>
</dbReference>
<feature type="compositionally biased region" description="Basic and acidic residues" evidence="1">
    <location>
        <begin position="228"/>
        <end position="237"/>
    </location>
</feature>
<dbReference type="EMBL" id="HG937693">
    <property type="protein sequence ID" value="CDP34949.1"/>
    <property type="molecule type" value="Genomic_DNA"/>
</dbReference>
<feature type="compositionally biased region" description="Low complexity" evidence="1">
    <location>
        <begin position="467"/>
        <end position="476"/>
    </location>
</feature>
<organism evidence="4">
    <name type="scientific">Blastobotrys adeninivorans</name>
    <name type="common">Yeast</name>
    <name type="synonym">Arxula adeninivorans</name>
    <dbReference type="NCBI Taxonomy" id="409370"/>
    <lineage>
        <taxon>Eukaryota</taxon>
        <taxon>Fungi</taxon>
        <taxon>Dikarya</taxon>
        <taxon>Ascomycota</taxon>
        <taxon>Saccharomycotina</taxon>
        <taxon>Dipodascomycetes</taxon>
        <taxon>Dipodascales</taxon>
        <taxon>Trichomonascaceae</taxon>
        <taxon>Blastobotrys</taxon>
    </lineage>
</organism>
<accession>A0A060T2C2</accession>
<proteinExistence type="predicted"/>
<dbReference type="InterPro" id="IPR036869">
    <property type="entry name" value="J_dom_sf"/>
</dbReference>
<protein>
    <submittedName>
        <fullName evidence="4">ARAD1C24156p</fullName>
    </submittedName>
</protein>
<evidence type="ECO:0000313" key="4">
    <source>
        <dbReference type="EMBL" id="CDP34949.1"/>
    </source>
</evidence>
<dbReference type="GO" id="GO:0072583">
    <property type="term" value="P:clathrin-dependent endocytosis"/>
    <property type="evidence" value="ECO:0007669"/>
    <property type="project" value="TreeGrafter"/>
</dbReference>
<feature type="region of interest" description="Disordered" evidence="1">
    <location>
        <begin position="46"/>
        <end position="273"/>
    </location>
</feature>
<dbReference type="InterPro" id="IPR009060">
    <property type="entry name" value="UBA-like_sf"/>
</dbReference>
<feature type="compositionally biased region" description="Polar residues" evidence="1">
    <location>
        <begin position="47"/>
        <end position="57"/>
    </location>
</feature>
<dbReference type="GO" id="GO:0072318">
    <property type="term" value="P:clathrin coat disassembly"/>
    <property type="evidence" value="ECO:0007669"/>
    <property type="project" value="TreeGrafter"/>
</dbReference>
<feature type="compositionally biased region" description="Basic and acidic residues" evidence="1">
    <location>
        <begin position="344"/>
        <end position="360"/>
    </location>
</feature>
<evidence type="ECO:0000259" key="2">
    <source>
        <dbReference type="PROSITE" id="PS50030"/>
    </source>
</evidence>
<feature type="region of interest" description="Disordered" evidence="1">
    <location>
        <begin position="620"/>
        <end position="656"/>
    </location>
</feature>
<dbReference type="Gene3D" id="1.10.287.110">
    <property type="entry name" value="DnaJ domain"/>
    <property type="match status" value="1"/>
</dbReference>
<feature type="compositionally biased region" description="Polar residues" evidence="1">
    <location>
        <begin position="634"/>
        <end position="656"/>
    </location>
</feature>
<feature type="compositionally biased region" description="Basic and acidic residues" evidence="1">
    <location>
        <begin position="185"/>
        <end position="197"/>
    </location>
</feature>
<evidence type="ECO:0000256" key="1">
    <source>
        <dbReference type="SAM" id="MobiDB-lite"/>
    </source>
</evidence>
<name>A0A060T2C2_BLAAD</name>
<dbReference type="AlphaFoldDB" id="A0A060T2C2"/>
<dbReference type="PANTHER" id="PTHR23172">
    <property type="entry name" value="AUXILIN/CYCLIN G-ASSOCIATED KINASE-RELATED"/>
    <property type="match status" value="1"/>
</dbReference>
<reference evidence="4" key="2">
    <citation type="submission" date="2014-06" db="EMBL/GenBank/DDBJ databases">
        <title>The complete genome of Blastobotrys (Arxula) adeninivorans LS3 - a yeast of biotechnological interest.</title>
        <authorList>
            <person name="Kunze G."/>
            <person name="Gaillardin C."/>
            <person name="Czernicka M."/>
            <person name="Durrens P."/>
            <person name="Martin T."/>
            <person name="Boer E."/>
            <person name="Gabaldon T."/>
            <person name="Cruz J."/>
            <person name="Talla E."/>
            <person name="Marck C."/>
            <person name="Goffeau A."/>
            <person name="Barbe V."/>
            <person name="Baret P."/>
            <person name="Baronian K."/>
            <person name="Beier S."/>
            <person name="Bleykasten C."/>
            <person name="Bode R."/>
            <person name="Casaregola S."/>
            <person name="Despons L."/>
            <person name="Fairhead C."/>
            <person name="Giersberg M."/>
            <person name="Gierski P."/>
            <person name="Hahnel U."/>
            <person name="Hartmann A."/>
            <person name="Jankowska D."/>
            <person name="Jubin C."/>
            <person name="Jung P."/>
            <person name="Lafontaine I."/>
            <person name="Leh-Louis V."/>
            <person name="Lemaire M."/>
            <person name="Marcet-Houben M."/>
            <person name="Mascher M."/>
            <person name="Morel G."/>
            <person name="Richard G.-F."/>
            <person name="Riechen J."/>
            <person name="Sacerdot C."/>
            <person name="Sarkar A."/>
            <person name="Savel G."/>
            <person name="Schacherer J."/>
            <person name="Sherman D."/>
            <person name="Straub M.-L."/>
            <person name="Stein N."/>
            <person name="Thierry A."/>
            <person name="Trautwein-Schult A."/>
            <person name="Westhof E."/>
            <person name="Worch S."/>
            <person name="Dujon B."/>
            <person name="Souciet J.-L."/>
            <person name="Wincker P."/>
            <person name="Scholz U."/>
            <person name="Neuveglise N."/>
        </authorList>
    </citation>
    <scope>NUCLEOTIDE SEQUENCE</scope>
    <source>
        <strain evidence="4">LS3</strain>
    </source>
</reference>
<dbReference type="PROSITE" id="PS50030">
    <property type="entry name" value="UBA"/>
    <property type="match status" value="1"/>
</dbReference>
<feature type="compositionally biased region" description="Low complexity" evidence="1">
    <location>
        <begin position="240"/>
        <end position="260"/>
    </location>
</feature>
<feature type="compositionally biased region" description="Pro residues" evidence="1">
    <location>
        <begin position="130"/>
        <end position="143"/>
    </location>
</feature>
<feature type="compositionally biased region" description="Low complexity" evidence="1">
    <location>
        <begin position="144"/>
        <end position="172"/>
    </location>
</feature>
<dbReference type="PANTHER" id="PTHR23172:SF19">
    <property type="entry name" value="J DOMAIN-CONTAINING PROTEIN"/>
    <property type="match status" value="1"/>
</dbReference>
<feature type="compositionally biased region" description="Pro residues" evidence="1">
    <location>
        <begin position="457"/>
        <end position="466"/>
    </location>
</feature>
<gene>
    <name evidence="4" type="ORF">GNLVRS02_ARAD1C24156g</name>
</gene>
<feature type="region of interest" description="Disordered" evidence="1">
    <location>
        <begin position="301"/>
        <end position="504"/>
    </location>
</feature>
<feature type="compositionally biased region" description="Low complexity" evidence="1">
    <location>
        <begin position="8"/>
        <end position="24"/>
    </location>
</feature>
<dbReference type="GO" id="GO:0031982">
    <property type="term" value="C:vesicle"/>
    <property type="evidence" value="ECO:0007669"/>
    <property type="project" value="TreeGrafter"/>
</dbReference>
<dbReference type="FunFam" id="1.10.287.110:FF:000002">
    <property type="entry name" value="putative tyrosine-protein phosphatase auxilin isoform X2"/>
    <property type="match status" value="1"/>
</dbReference>
<dbReference type="PhylomeDB" id="A0A060T2C2"/>
<dbReference type="SUPFAM" id="SSF46934">
    <property type="entry name" value="UBA-like"/>
    <property type="match status" value="1"/>
</dbReference>
<dbReference type="Gene3D" id="1.10.8.10">
    <property type="entry name" value="DNA helicase RuvA subunit, C-terminal domain"/>
    <property type="match status" value="1"/>
</dbReference>
<dbReference type="SUPFAM" id="SSF48452">
    <property type="entry name" value="TPR-like"/>
    <property type="match status" value="1"/>
</dbReference>
<feature type="compositionally biased region" description="Basic and acidic residues" evidence="1">
    <location>
        <begin position="314"/>
        <end position="336"/>
    </location>
</feature>
<dbReference type="InterPro" id="IPR001623">
    <property type="entry name" value="DnaJ_domain"/>
</dbReference>
<feature type="domain" description="J" evidence="3">
    <location>
        <begin position="712"/>
        <end position="775"/>
    </location>
</feature>
<dbReference type="GO" id="GO:0030276">
    <property type="term" value="F:clathrin binding"/>
    <property type="evidence" value="ECO:0007669"/>
    <property type="project" value="TreeGrafter"/>
</dbReference>
<dbReference type="Gene3D" id="1.25.40.10">
    <property type="entry name" value="Tetratricopeptide repeat domain"/>
    <property type="match status" value="1"/>
</dbReference>
<evidence type="ECO:0000259" key="3">
    <source>
        <dbReference type="PROSITE" id="PS50076"/>
    </source>
</evidence>
<sequence length="777" mass="84165">MDPFADLGRPSGSSSARSGTPVSRNGTPKLGDSFADLASLAGARGTARNNVNSMTLEQRQKLNAENKSSSSSSSVAGANNQPDSWADLDLLSGGIKVSAPTESMPTANVNSNSNGGQDDNIDELFDVFNRPPPAPTRAPPPSQQSPAIPSSSSRTSASAQQSPRSNSPSQSPESPPSSPKASKSSRGDDPRDGKIAELVEMGFSVEQSKRALANTDTGLDVRQAIDFLMREAHEKSRGNSSAESTRPSSRQSSRPQRAQQGTPPAPDLGKLAQDFSAQFISKAGSFWNQSRKNIARAIEQYNTGPANDGTPAWMRDRERYLNMEAAAQREREKGPVTEEAATLESHERQRSRKAYEDKEMPQFPTSRARTESPAWMDSNNGHNNGQSDKQPTSRTRSEQRNAASRAPEPTPSSSGPNRAETKPVGLARTRGFKFNDEEETYISPARRKGRPDSKPASPAPPPPPPAAQVKPKQPKVSRAPVEISPAASQAAQSARTSGNESFKRGDFSEAATNYGLALKHIPPKHLSRTIVLSNRATCFMKLGDNKAALADAEEGIVLIGQSFGEGEEAEPGKSLKDIWAKLVTRKAEASEQLEKFSDALTAWTLLLNNGFSSKTSIEGKRRCKEALDPKPKSATPSKVPSRMPSRTQTPSQASQEALNRVRQANQAAEKADAEKYQLLDSVDARINGWKDGKEDNIRALLASLDTVLWPELEWKTISMAELLVPKKVKIAYMKAAAKTHPDKISTDTETEKKMIAQGVFVALNRAWESFKQENNMS</sequence>
<feature type="region of interest" description="Disordered" evidence="1">
    <location>
        <begin position="1"/>
        <end position="33"/>
    </location>
</feature>